<proteinExistence type="inferred from homology"/>
<feature type="coiled-coil region" evidence="6">
    <location>
        <begin position="272"/>
        <end position="337"/>
    </location>
</feature>
<keyword evidence="4 8" id="KW-1133">Transmembrane helix</keyword>
<evidence type="ECO:0000259" key="10">
    <source>
        <dbReference type="Pfam" id="PF25917"/>
    </source>
</evidence>
<evidence type="ECO:0000256" key="8">
    <source>
        <dbReference type="SAM" id="Phobius"/>
    </source>
</evidence>
<dbReference type="Pfam" id="PF25954">
    <property type="entry name" value="Beta-barrel_RND_2"/>
    <property type="match status" value="1"/>
</dbReference>
<feature type="transmembrane region" description="Helical" evidence="8">
    <location>
        <begin position="75"/>
        <end position="95"/>
    </location>
</feature>
<dbReference type="PRINTS" id="PR01490">
    <property type="entry name" value="RTXTOXIND"/>
</dbReference>
<dbReference type="PANTHER" id="PTHR30386:SF26">
    <property type="entry name" value="TRANSPORT PROTEIN COMB"/>
    <property type="match status" value="1"/>
</dbReference>
<evidence type="ECO:0000256" key="2">
    <source>
        <dbReference type="ARBA" id="ARBA00009477"/>
    </source>
</evidence>
<protein>
    <submittedName>
        <fullName evidence="12">HlyD family secretion protein</fullName>
    </submittedName>
</protein>
<dbReference type="InterPro" id="IPR050739">
    <property type="entry name" value="MFP"/>
</dbReference>
<evidence type="ECO:0000256" key="6">
    <source>
        <dbReference type="SAM" id="Coils"/>
    </source>
</evidence>
<dbReference type="Proteomes" id="UP001163152">
    <property type="component" value="Chromosome"/>
</dbReference>
<feature type="domain" description="Multidrug resistance protein MdtA-like alpha-helical hairpin" evidence="9">
    <location>
        <begin position="216"/>
        <end position="294"/>
    </location>
</feature>
<evidence type="ECO:0000259" key="9">
    <source>
        <dbReference type="Pfam" id="PF25876"/>
    </source>
</evidence>
<accession>A0A9E8ZJX3</accession>
<evidence type="ECO:0000313" key="12">
    <source>
        <dbReference type="EMBL" id="WAL59861.1"/>
    </source>
</evidence>
<dbReference type="Gene3D" id="1.10.287.470">
    <property type="entry name" value="Helix hairpin bin"/>
    <property type="match status" value="1"/>
</dbReference>
<organism evidence="12 13">
    <name type="scientific">Thermocoleostomius sinensis A174</name>
    <dbReference type="NCBI Taxonomy" id="2016057"/>
    <lineage>
        <taxon>Bacteria</taxon>
        <taxon>Bacillati</taxon>
        <taxon>Cyanobacteriota</taxon>
        <taxon>Cyanophyceae</taxon>
        <taxon>Oculatellales</taxon>
        <taxon>Oculatellaceae</taxon>
        <taxon>Thermocoleostomius</taxon>
    </lineage>
</organism>
<feature type="region of interest" description="Disordered" evidence="7">
    <location>
        <begin position="1"/>
        <end position="71"/>
    </location>
</feature>
<evidence type="ECO:0000313" key="13">
    <source>
        <dbReference type="Proteomes" id="UP001163152"/>
    </source>
</evidence>
<dbReference type="Gene3D" id="2.40.30.170">
    <property type="match status" value="1"/>
</dbReference>
<dbReference type="EMBL" id="CP113797">
    <property type="protein sequence ID" value="WAL59861.1"/>
    <property type="molecule type" value="Genomic_DNA"/>
</dbReference>
<dbReference type="RefSeq" id="WP_268609673.1">
    <property type="nucleotide sequence ID" value="NZ_CP113797.1"/>
</dbReference>
<dbReference type="PANTHER" id="PTHR30386">
    <property type="entry name" value="MEMBRANE FUSION SUBUNIT OF EMRAB-TOLC MULTIDRUG EFFLUX PUMP"/>
    <property type="match status" value="1"/>
</dbReference>
<keyword evidence="5 8" id="KW-0472">Membrane</keyword>
<dbReference type="InterPro" id="IPR058792">
    <property type="entry name" value="Beta-barrel_RND_2"/>
</dbReference>
<keyword evidence="3 8" id="KW-0812">Transmembrane</keyword>
<name>A0A9E8ZJX3_9CYAN</name>
<evidence type="ECO:0000256" key="7">
    <source>
        <dbReference type="SAM" id="MobiDB-lite"/>
    </source>
</evidence>
<keyword evidence="6" id="KW-0175">Coiled coil</keyword>
<comment type="subcellular location">
    <subcellularLocation>
        <location evidence="1">Membrane</location>
        <topology evidence="1">Single-pass membrane protein</topology>
    </subcellularLocation>
</comment>
<reference evidence="12" key="1">
    <citation type="submission" date="2022-12" db="EMBL/GenBank/DDBJ databases">
        <title>Polyphasic identification of a Novel Hot-Spring Cyanobacterium Ocullathermofonsia sinensis gen nov. sp. nov. and Genomic Insights on its Adaptations to the Thermal Habitat.</title>
        <authorList>
            <person name="Daroch M."/>
            <person name="Tang J."/>
            <person name="Jiang Y."/>
        </authorList>
    </citation>
    <scope>NUCLEOTIDE SEQUENCE</scope>
    <source>
        <strain evidence="12">PKUAC-SCTA174</strain>
    </source>
</reference>
<dbReference type="GO" id="GO:0016020">
    <property type="term" value="C:membrane"/>
    <property type="evidence" value="ECO:0007669"/>
    <property type="project" value="UniProtKB-SubCell"/>
</dbReference>
<evidence type="ECO:0000256" key="1">
    <source>
        <dbReference type="ARBA" id="ARBA00004167"/>
    </source>
</evidence>
<dbReference type="SUPFAM" id="SSF111369">
    <property type="entry name" value="HlyD-like secretion proteins"/>
    <property type="match status" value="3"/>
</dbReference>
<comment type="similarity">
    <text evidence="2">Belongs to the membrane fusion protein (MFP) (TC 8.A.1) family.</text>
</comment>
<evidence type="ECO:0000256" key="3">
    <source>
        <dbReference type="ARBA" id="ARBA00022692"/>
    </source>
</evidence>
<feature type="domain" description="Multidrug resistance protein MdtA-like barrel-sandwich hybrid" evidence="10">
    <location>
        <begin position="116"/>
        <end position="372"/>
    </location>
</feature>
<feature type="domain" description="CusB-like beta-barrel" evidence="11">
    <location>
        <begin position="377"/>
        <end position="418"/>
    </location>
</feature>
<feature type="compositionally biased region" description="Polar residues" evidence="7">
    <location>
        <begin position="1"/>
        <end position="16"/>
    </location>
</feature>
<dbReference type="AlphaFoldDB" id="A0A9E8ZJX3"/>
<dbReference type="Pfam" id="PF25917">
    <property type="entry name" value="BSH_RND"/>
    <property type="match status" value="1"/>
</dbReference>
<sequence length="473" mass="49792">MQSNDHSALNRQTGLNGKSALGKASITSEQLSVPSTKSTPETTELETPDSATKEEATLEPPEPPIEPRRKHPPKWAIGLIVVGAIVAGSWGLRWWHYASTHEETDNAQVVGNIYPISSRIPGTVQTIAVDDNQPVQAGQVLVQLDPHDYQVKVEQAQAALAVAQRQAQAAQAGISLANANAQAQTTTAQGSVGEAIASISSAQAALKEAQAGVPFAQAQLAQSEANLQKAQTDDQRYETLYQQGAISAQQRDAARANYETAAAAVDANRQQVQQSQAKVAQAQQGIAQAQAQLQSSQGGIQQAQATGVQAEVNRSQYDAAVAQIAEAKAALQNAQLQLSYTQITAPATGRVGNKTVEVGQQVQPGQPLMAVVGTAPWIAANFKETQVARMHPGEAVEIHIDAFPSQTFVGRIASLSPASGAQFSLLPPDNATGNFTKVVQRIPVKITFDPSSIQPYENAITAGMSATVSVAVE</sequence>
<gene>
    <name evidence="12" type="ORF">OXH18_22245</name>
</gene>
<keyword evidence="13" id="KW-1185">Reference proteome</keyword>
<dbReference type="InterPro" id="IPR058624">
    <property type="entry name" value="MdtA-like_HH"/>
</dbReference>
<evidence type="ECO:0000259" key="11">
    <source>
        <dbReference type="Pfam" id="PF25954"/>
    </source>
</evidence>
<dbReference type="InterPro" id="IPR058625">
    <property type="entry name" value="MdtA-like_BSH"/>
</dbReference>
<dbReference type="Pfam" id="PF25876">
    <property type="entry name" value="HH_MFP_RND"/>
    <property type="match status" value="1"/>
</dbReference>
<feature type="compositionally biased region" description="Polar residues" evidence="7">
    <location>
        <begin position="25"/>
        <end position="42"/>
    </location>
</feature>
<evidence type="ECO:0000256" key="5">
    <source>
        <dbReference type="ARBA" id="ARBA00023136"/>
    </source>
</evidence>
<dbReference type="KEGG" id="tsin:OXH18_22245"/>
<evidence type="ECO:0000256" key="4">
    <source>
        <dbReference type="ARBA" id="ARBA00022989"/>
    </source>
</evidence>